<dbReference type="EMBL" id="CP054139">
    <property type="protein sequence ID" value="QKJ32453.1"/>
    <property type="molecule type" value="Genomic_DNA"/>
</dbReference>
<sequence>MHYERTLQIPPKPRRGLWKVALLLAALSIGACKKDGDGSKAKLLTSGKWTLRKTEQRQKDGTWIEVAHYDPTTLEFRDDGTVTMIVGSASGVRGWRLSGDQSQLTFVSASGGGDTYDIAQLTSSVLQYSPTGYAPDDYAHRRDTYTH</sequence>
<reference evidence="1 2" key="1">
    <citation type="submission" date="2020-05" db="EMBL/GenBank/DDBJ databases">
        <title>Mucilaginibacter mali sp. nov.</title>
        <authorList>
            <person name="Kim H.S."/>
            <person name="Lee K.C."/>
            <person name="Suh M.K."/>
            <person name="Kim J.-S."/>
            <person name="Han K.-I."/>
            <person name="Eom M.K."/>
            <person name="Shin Y.K."/>
            <person name="Lee J.-S."/>
        </authorList>
    </citation>
    <scope>NUCLEOTIDE SEQUENCE [LARGE SCALE GENOMIC DNA]</scope>
    <source>
        <strain evidence="1 2">G2-14</strain>
    </source>
</reference>
<protein>
    <recommendedName>
        <fullName evidence="3">Lipocalin-like domain-containing protein</fullName>
    </recommendedName>
</protein>
<dbReference type="AlphaFoldDB" id="A0A7D4TQ81"/>
<evidence type="ECO:0000313" key="1">
    <source>
        <dbReference type="EMBL" id="QKJ32453.1"/>
    </source>
</evidence>
<dbReference type="PROSITE" id="PS51257">
    <property type="entry name" value="PROKAR_LIPOPROTEIN"/>
    <property type="match status" value="1"/>
</dbReference>
<dbReference type="Proteomes" id="UP000505355">
    <property type="component" value="Chromosome"/>
</dbReference>
<dbReference type="KEGG" id="mmab:HQ865_22705"/>
<dbReference type="RefSeq" id="WP_173417103.1">
    <property type="nucleotide sequence ID" value="NZ_CP054139.1"/>
</dbReference>
<accession>A0A7D4TQ81</accession>
<organism evidence="1 2">
    <name type="scientific">Mucilaginibacter mali</name>
    <dbReference type="NCBI Taxonomy" id="2740462"/>
    <lineage>
        <taxon>Bacteria</taxon>
        <taxon>Pseudomonadati</taxon>
        <taxon>Bacteroidota</taxon>
        <taxon>Sphingobacteriia</taxon>
        <taxon>Sphingobacteriales</taxon>
        <taxon>Sphingobacteriaceae</taxon>
        <taxon>Mucilaginibacter</taxon>
    </lineage>
</organism>
<name>A0A7D4TQ81_9SPHI</name>
<evidence type="ECO:0008006" key="3">
    <source>
        <dbReference type="Google" id="ProtNLM"/>
    </source>
</evidence>
<evidence type="ECO:0000313" key="2">
    <source>
        <dbReference type="Proteomes" id="UP000505355"/>
    </source>
</evidence>
<gene>
    <name evidence="1" type="ORF">HQ865_22705</name>
</gene>
<keyword evidence="2" id="KW-1185">Reference proteome</keyword>
<proteinExistence type="predicted"/>